<dbReference type="Proteomes" id="UP001169823">
    <property type="component" value="Unassembled WGS sequence"/>
</dbReference>
<proteinExistence type="predicted"/>
<evidence type="ECO:0000256" key="2">
    <source>
        <dbReference type="ARBA" id="ARBA00023180"/>
    </source>
</evidence>
<dbReference type="EMBL" id="JAUOPJ010000013">
    <property type="protein sequence ID" value="MDO6458430.1"/>
    <property type="molecule type" value="Genomic_DNA"/>
</dbReference>
<protein>
    <submittedName>
        <fullName evidence="4">Sulfotransferase domain-containing protein</fullName>
    </submittedName>
</protein>
<reference evidence="4" key="1">
    <citation type="submission" date="2023-07" db="EMBL/GenBank/DDBJ databases">
        <title>Genome content predicts the carbon catabolic preferences of heterotrophic bacteria.</title>
        <authorList>
            <person name="Gralka M."/>
        </authorList>
    </citation>
    <scope>NUCLEOTIDE SEQUENCE</scope>
    <source>
        <strain evidence="4">I2M02</strain>
    </source>
</reference>
<dbReference type="SUPFAM" id="SSF52540">
    <property type="entry name" value="P-loop containing nucleoside triphosphate hydrolases"/>
    <property type="match status" value="1"/>
</dbReference>
<accession>A0AAW7Y0S8</accession>
<organism evidence="4 5">
    <name type="scientific">Celeribacter halophilus</name>
    <dbReference type="NCBI Taxonomy" id="576117"/>
    <lineage>
        <taxon>Bacteria</taxon>
        <taxon>Pseudomonadati</taxon>
        <taxon>Pseudomonadota</taxon>
        <taxon>Alphaproteobacteria</taxon>
        <taxon>Rhodobacterales</taxon>
        <taxon>Roseobacteraceae</taxon>
        <taxon>Celeribacter</taxon>
    </lineage>
</organism>
<dbReference type="InterPro" id="IPR000863">
    <property type="entry name" value="Sulfotransferase_dom"/>
</dbReference>
<evidence type="ECO:0000259" key="3">
    <source>
        <dbReference type="Pfam" id="PF00685"/>
    </source>
</evidence>
<dbReference type="Pfam" id="PF00685">
    <property type="entry name" value="Sulfotransfer_1"/>
    <property type="match status" value="1"/>
</dbReference>
<dbReference type="GO" id="GO:0008146">
    <property type="term" value="F:sulfotransferase activity"/>
    <property type="evidence" value="ECO:0007669"/>
    <property type="project" value="InterPro"/>
</dbReference>
<evidence type="ECO:0000313" key="4">
    <source>
        <dbReference type="EMBL" id="MDO6458430.1"/>
    </source>
</evidence>
<comment type="caution">
    <text evidence="4">The sequence shown here is derived from an EMBL/GenBank/DDBJ whole genome shotgun (WGS) entry which is preliminary data.</text>
</comment>
<dbReference type="PANTHER" id="PTHR10605">
    <property type="entry name" value="HEPARAN SULFATE SULFOTRANSFERASE"/>
    <property type="match status" value="1"/>
</dbReference>
<keyword evidence="1" id="KW-0808">Transferase</keyword>
<dbReference type="Gene3D" id="3.40.50.300">
    <property type="entry name" value="P-loop containing nucleotide triphosphate hydrolases"/>
    <property type="match status" value="1"/>
</dbReference>
<name>A0AAW7Y0S8_9RHOB</name>
<keyword evidence="2" id="KW-0325">Glycoprotein</keyword>
<dbReference type="InterPro" id="IPR037359">
    <property type="entry name" value="NST/OST"/>
</dbReference>
<evidence type="ECO:0000256" key="1">
    <source>
        <dbReference type="ARBA" id="ARBA00022679"/>
    </source>
</evidence>
<feature type="domain" description="Sulfotransferase" evidence="3">
    <location>
        <begin position="3"/>
        <end position="188"/>
    </location>
</feature>
<dbReference type="PANTHER" id="PTHR10605:SF56">
    <property type="entry name" value="BIFUNCTIONAL HEPARAN SULFATE N-DEACETYLASE_N-SULFOTRANSFERASE"/>
    <property type="match status" value="1"/>
</dbReference>
<evidence type="ECO:0000313" key="5">
    <source>
        <dbReference type="Proteomes" id="UP001169823"/>
    </source>
</evidence>
<gene>
    <name evidence="4" type="ORF">Q4494_15170</name>
</gene>
<dbReference type="AlphaFoldDB" id="A0AAW7Y0S8"/>
<dbReference type="RefSeq" id="WP_303494934.1">
    <property type="nucleotide sequence ID" value="NZ_JAUOPJ010000013.1"/>
</dbReference>
<sequence>MKIDAFIIGSQKSGTTSLLRSLAKHPDVSTHQQPEMTYFSEDWEFGQGEGYASKKYFPDISEEAFTLAKYAHGMYISTTVDRALESNPEMKFIIVLREPVARAVSAFNYARQLGAEGSTDINHAMFSNESLVGEDPNRSYIRLGEYDAYLEQLFTKLNRNQLNVVFLEDLKTNWMKSSAELQQFLGLKHVELGLISENAGATARSVRFARMWYAFNRNNMLKKLIRPLIPVKFRHALRKTVDQLNTTTSKERIAASEDLITKLKEHYASHNERLKQILERPLPPTWSDFPQDSAEKDSKL</sequence>
<dbReference type="InterPro" id="IPR027417">
    <property type="entry name" value="P-loop_NTPase"/>
</dbReference>